<accession>A0ABY4H9I7</accession>
<dbReference type="Proteomes" id="UP000830326">
    <property type="component" value="Chromosome"/>
</dbReference>
<dbReference type="InterPro" id="IPR036291">
    <property type="entry name" value="NAD(P)-bd_dom_sf"/>
</dbReference>
<dbReference type="SUPFAM" id="SSF51735">
    <property type="entry name" value="NAD(P)-binding Rossmann-fold domains"/>
    <property type="match status" value="1"/>
</dbReference>
<organism evidence="3 4">
    <name type="scientific">Halobacillus amylolyticus</name>
    <dbReference type="NCBI Taxonomy" id="2932259"/>
    <lineage>
        <taxon>Bacteria</taxon>
        <taxon>Bacillati</taxon>
        <taxon>Bacillota</taxon>
        <taxon>Bacilli</taxon>
        <taxon>Bacillales</taxon>
        <taxon>Bacillaceae</taxon>
        <taxon>Halobacillus</taxon>
    </lineage>
</organism>
<dbReference type="EMBL" id="CP095075">
    <property type="protein sequence ID" value="UOR11541.1"/>
    <property type="molecule type" value="Genomic_DNA"/>
</dbReference>
<evidence type="ECO:0000259" key="2">
    <source>
        <dbReference type="Pfam" id="PF01370"/>
    </source>
</evidence>
<dbReference type="InterPro" id="IPR001509">
    <property type="entry name" value="Epimerase_deHydtase"/>
</dbReference>
<evidence type="ECO:0000256" key="1">
    <source>
        <dbReference type="ARBA" id="ARBA00007637"/>
    </source>
</evidence>
<keyword evidence="4" id="KW-1185">Reference proteome</keyword>
<reference evidence="3" key="1">
    <citation type="submission" date="2022-04" db="EMBL/GenBank/DDBJ databases">
        <title>Halobacillus sp. isolated from saltern.</title>
        <authorList>
            <person name="Won M."/>
            <person name="Lee C.-M."/>
            <person name="Woen H.-Y."/>
            <person name="Kwon S.-W."/>
        </authorList>
    </citation>
    <scope>NUCLEOTIDE SEQUENCE</scope>
    <source>
        <strain evidence="3">SSHM10-5</strain>
    </source>
</reference>
<protein>
    <submittedName>
        <fullName evidence="3">NAD-dependent epimerase/dehydratase family protein</fullName>
    </submittedName>
</protein>
<evidence type="ECO:0000313" key="4">
    <source>
        <dbReference type="Proteomes" id="UP000830326"/>
    </source>
</evidence>
<dbReference type="RefSeq" id="WP_245031635.1">
    <property type="nucleotide sequence ID" value="NZ_CP095075.1"/>
</dbReference>
<dbReference type="Gene3D" id="3.90.25.10">
    <property type="entry name" value="UDP-galactose 4-epimerase, domain 1"/>
    <property type="match status" value="1"/>
</dbReference>
<dbReference type="PANTHER" id="PTHR43000">
    <property type="entry name" value="DTDP-D-GLUCOSE 4,6-DEHYDRATASE-RELATED"/>
    <property type="match status" value="1"/>
</dbReference>
<sequence>MKRPSLVNSTILIIGGAGFIGSHLVDKLLTEGAAQIIIVDNLFMGKKENVEHALKKDVILHVEDAENQEALNYITEKYDIDIVFNCATKALNYSFINPSNAFLTNVLVLKNLLELQRKKAFQTLCHFSSSEAYGSAQYEPMDEEHPLVPTTTYAAGKAAADLMLQSYVKMFNLDAFLVRPFNNYGPRQNFEGALAGVIPLTIKKILEEDAPEIHGGGQQTRDFIYVEDTVDIVSKVFPIIKPGECVNITTDQQLSIKNVIETIIDVMKYKGKVIRKPNRTADVNSHRGSLEKLQNMVGQYHKTPFKDGIGATVHWVKANVAKG</sequence>
<name>A0ABY4H9I7_9BACI</name>
<feature type="domain" description="NAD-dependent epimerase/dehydratase" evidence="2">
    <location>
        <begin position="11"/>
        <end position="247"/>
    </location>
</feature>
<dbReference type="Gene3D" id="3.40.50.720">
    <property type="entry name" value="NAD(P)-binding Rossmann-like Domain"/>
    <property type="match status" value="1"/>
</dbReference>
<gene>
    <name evidence="3" type="ORF">MUO15_18460</name>
</gene>
<comment type="similarity">
    <text evidence="1">Belongs to the NAD(P)-dependent epimerase/dehydratase family.</text>
</comment>
<evidence type="ECO:0000313" key="3">
    <source>
        <dbReference type="EMBL" id="UOR11541.1"/>
    </source>
</evidence>
<dbReference type="Pfam" id="PF01370">
    <property type="entry name" value="Epimerase"/>
    <property type="match status" value="1"/>
</dbReference>
<proteinExistence type="inferred from homology"/>